<keyword evidence="1" id="KW-0732">Signal</keyword>
<feature type="chain" id="PRO_5045224407" description="MatB fimbrillin" evidence="1">
    <location>
        <begin position="44"/>
        <end position="231"/>
    </location>
</feature>
<dbReference type="EMBL" id="JAAOMA010000068">
    <property type="protein sequence ID" value="NHR08547.1"/>
    <property type="molecule type" value="Genomic_DNA"/>
</dbReference>
<protein>
    <recommendedName>
        <fullName evidence="4">MatB fimbrillin</fullName>
    </recommendedName>
</protein>
<dbReference type="Gene3D" id="2.60.40.3290">
    <property type="entry name" value="Fimbrial protein EcpA"/>
    <property type="match status" value="1"/>
</dbReference>
<dbReference type="RefSeq" id="WP_166454178.1">
    <property type="nucleotide sequence ID" value="NZ_JAAOMA010000068.1"/>
</dbReference>
<keyword evidence="3" id="KW-1185">Reference proteome</keyword>
<dbReference type="InterPro" id="IPR038478">
    <property type="entry name" value="Fimbrillin_EcpA_sf"/>
</dbReference>
<comment type="caution">
    <text evidence="2">The sequence shown here is derived from an EMBL/GenBank/DDBJ whole genome shotgun (WGS) entry which is preliminary data.</text>
</comment>
<evidence type="ECO:0000313" key="3">
    <source>
        <dbReference type="Proteomes" id="UP001515641"/>
    </source>
</evidence>
<gene>
    <name evidence="2" type="ORF">HA052_25485</name>
</gene>
<dbReference type="Proteomes" id="UP001515641">
    <property type="component" value="Unassembled WGS sequence"/>
</dbReference>
<organism evidence="2 3">
    <name type="scientific">Chromobacterium fluminis</name>
    <dbReference type="NCBI Taxonomy" id="3044269"/>
    <lineage>
        <taxon>Bacteria</taxon>
        <taxon>Pseudomonadati</taxon>
        <taxon>Pseudomonadota</taxon>
        <taxon>Betaproteobacteria</taxon>
        <taxon>Neisseriales</taxon>
        <taxon>Chromobacteriaceae</taxon>
        <taxon>Chromobacterium</taxon>
    </lineage>
</organism>
<feature type="signal peptide" evidence="1">
    <location>
        <begin position="1"/>
        <end position="43"/>
    </location>
</feature>
<evidence type="ECO:0008006" key="4">
    <source>
        <dbReference type="Google" id="ProtNLM"/>
    </source>
</evidence>
<sequence>MLEPIRDLSGAVTLPNKGVMCMRKVGLVVMSVLTLGLSQGAVAAETTYNASVKWNAEVVKKTDVDLNVFANSDSLNFTWNPNQGLFTTPTSGLTIQMGSQADASQYKLTAQLGGRTLSHIAGPEKGNVKVAAILGGVAVNDEKPVEILRGNKDGVEIAADGMGHMNISKPGAHSTPKGSYHEARNVEVRFHIAGGVDADKNPVSGDKLNTLSDGVFNGAVEMIFNASWSGA</sequence>
<reference evidence="2 3" key="1">
    <citation type="submission" date="2020-03" db="EMBL/GenBank/DDBJ databases">
        <title>Draft genome sequence of environmentally isolated cultures.</title>
        <authorList>
            <person name="Wilson H.S."/>
            <person name="De Leon M.E."/>
        </authorList>
    </citation>
    <scope>NUCLEOTIDE SEQUENCE [LARGE SCALE GENOMIC DNA]</scope>
    <source>
        <strain evidence="2 3">HSC-31F16</strain>
    </source>
</reference>
<accession>A0ABX0LGC8</accession>
<evidence type="ECO:0000313" key="2">
    <source>
        <dbReference type="EMBL" id="NHR08547.1"/>
    </source>
</evidence>
<name>A0ABX0LGC8_9NEIS</name>
<proteinExistence type="predicted"/>
<evidence type="ECO:0000256" key="1">
    <source>
        <dbReference type="SAM" id="SignalP"/>
    </source>
</evidence>